<proteinExistence type="predicted"/>
<name>A0ABT4Q467_9BACL</name>
<dbReference type="SUPFAM" id="SSF51658">
    <property type="entry name" value="Xylose isomerase-like"/>
    <property type="match status" value="1"/>
</dbReference>
<sequence>MKIGLSTYSLSRAIKSGEMDVLQVIEWIADNGGEHVEISPHGFNLEETPDLADAIVHKANEKGIDVSSYNVSSNFIKPTAVEYEAEIERVKNHVDIARRLGVSTMRHDIAFRPKPECTVLQMEEDLDSLVYAARTIADYAHQYGITTSVENHGYFIQSSDRVQRLIHAVNRSNYKTTLDIGNFMCVDEDSVSAVKKNIGYASIVHLKDFYLRPSYRNPGEGWFQTSAGNYLRGAIVGQGDIDMPEVIRIIKSSGYDGYISIEFEGMEDCRIGSRIGMENAKRLWAEV</sequence>
<gene>
    <name evidence="2" type="ORF">O9H85_04345</name>
</gene>
<evidence type="ECO:0000313" key="2">
    <source>
        <dbReference type="EMBL" id="MCZ8511673.1"/>
    </source>
</evidence>
<dbReference type="RefSeq" id="WP_269880068.1">
    <property type="nucleotide sequence ID" value="NZ_JAQAGZ010000002.1"/>
</dbReference>
<dbReference type="EMBL" id="JAQAGZ010000002">
    <property type="protein sequence ID" value="MCZ8511673.1"/>
    <property type="molecule type" value="Genomic_DNA"/>
</dbReference>
<dbReference type="PANTHER" id="PTHR12110">
    <property type="entry name" value="HYDROXYPYRUVATE ISOMERASE"/>
    <property type="match status" value="1"/>
</dbReference>
<dbReference type="PANTHER" id="PTHR12110:SF53">
    <property type="entry name" value="BLR5974 PROTEIN"/>
    <property type="match status" value="1"/>
</dbReference>
<keyword evidence="3" id="KW-1185">Reference proteome</keyword>
<dbReference type="Pfam" id="PF01261">
    <property type="entry name" value="AP_endonuc_2"/>
    <property type="match status" value="1"/>
</dbReference>
<dbReference type="GO" id="GO:0016853">
    <property type="term" value="F:isomerase activity"/>
    <property type="evidence" value="ECO:0007669"/>
    <property type="project" value="UniProtKB-KW"/>
</dbReference>
<evidence type="ECO:0000259" key="1">
    <source>
        <dbReference type="Pfam" id="PF01261"/>
    </source>
</evidence>
<feature type="domain" description="Xylose isomerase-like TIM barrel" evidence="1">
    <location>
        <begin position="25"/>
        <end position="267"/>
    </location>
</feature>
<protein>
    <submittedName>
        <fullName evidence="2">Sugar phosphate isomerase/epimerase</fullName>
    </submittedName>
</protein>
<keyword evidence="2" id="KW-0413">Isomerase</keyword>
<dbReference type="InterPro" id="IPR036237">
    <property type="entry name" value="Xyl_isomerase-like_sf"/>
</dbReference>
<dbReference type="Gene3D" id="3.20.20.150">
    <property type="entry name" value="Divalent-metal-dependent TIM barrel enzymes"/>
    <property type="match status" value="1"/>
</dbReference>
<comment type="caution">
    <text evidence="2">The sequence shown here is derived from an EMBL/GenBank/DDBJ whole genome shotgun (WGS) entry which is preliminary data.</text>
</comment>
<dbReference type="InterPro" id="IPR050312">
    <property type="entry name" value="IolE/XylAMocC-like"/>
</dbReference>
<dbReference type="InterPro" id="IPR013022">
    <property type="entry name" value="Xyl_isomerase-like_TIM-brl"/>
</dbReference>
<accession>A0ABT4Q467</accession>
<dbReference type="Proteomes" id="UP001527882">
    <property type="component" value="Unassembled WGS sequence"/>
</dbReference>
<organism evidence="2 3">
    <name type="scientific">Paenibacillus gyeongsangnamensis</name>
    <dbReference type="NCBI Taxonomy" id="3388067"/>
    <lineage>
        <taxon>Bacteria</taxon>
        <taxon>Bacillati</taxon>
        <taxon>Bacillota</taxon>
        <taxon>Bacilli</taxon>
        <taxon>Bacillales</taxon>
        <taxon>Paenibacillaceae</taxon>
        <taxon>Paenibacillus</taxon>
    </lineage>
</organism>
<reference evidence="2 3" key="1">
    <citation type="submission" date="2022-12" db="EMBL/GenBank/DDBJ databases">
        <title>Draft genome sequence of Paenibacillus sp. dW9.</title>
        <authorList>
            <person name="Choi E.-W."/>
            <person name="Kim D.-U."/>
        </authorList>
    </citation>
    <scope>NUCLEOTIDE SEQUENCE [LARGE SCALE GENOMIC DNA]</scope>
    <source>
        <strain evidence="3">dW9</strain>
    </source>
</reference>
<evidence type="ECO:0000313" key="3">
    <source>
        <dbReference type="Proteomes" id="UP001527882"/>
    </source>
</evidence>